<evidence type="ECO:0000313" key="5">
    <source>
        <dbReference type="EMBL" id="NJP45846.1"/>
    </source>
</evidence>
<dbReference type="InterPro" id="IPR007055">
    <property type="entry name" value="BON_dom"/>
</dbReference>
<dbReference type="PANTHER" id="PTHR43080:SF29">
    <property type="entry name" value="OS02G0818000 PROTEIN"/>
    <property type="match status" value="1"/>
</dbReference>
<evidence type="ECO:0000256" key="2">
    <source>
        <dbReference type="PROSITE-ProRule" id="PRU00703"/>
    </source>
</evidence>
<keyword evidence="1 2" id="KW-0129">CBS domain</keyword>
<protein>
    <submittedName>
        <fullName evidence="5">CBS domain-containing protein</fullName>
    </submittedName>
</protein>
<accession>A0ABX0ZRH2</accession>
<sequence>MKHRTVSDLMTHAVVRVRPDTPFKEIVKKLADHDITAVPVVDDEDHPVGVVSEADLLRRQAGLPEPAGLPALLDAPPSEPVRQGTTADALMSAPAVVGRPQWSVVEAARAMDQAGIKRLPVVDDTGRLVGIVSRADLLRVFLRRDHLIREEISGDVLDRTLGITSDEVGVEVTDGRVRLHGTVERPSLVPVVKRLCEGVDGVVEVTGTLGHRTDEATAVGRTAPGRLLP</sequence>
<dbReference type="CDD" id="cd04586">
    <property type="entry name" value="CBS_pair_BON_assoc"/>
    <property type="match status" value="1"/>
</dbReference>
<dbReference type="Pfam" id="PF00571">
    <property type="entry name" value="CBS"/>
    <property type="match status" value="2"/>
</dbReference>
<name>A0ABX0ZRH2_9ACTN</name>
<dbReference type="Proteomes" id="UP000734511">
    <property type="component" value="Unassembled WGS sequence"/>
</dbReference>
<feature type="domain" description="CBS" evidence="4">
    <location>
        <begin position="10"/>
        <end position="67"/>
    </location>
</feature>
<dbReference type="SMART" id="SM00116">
    <property type="entry name" value="CBS"/>
    <property type="match status" value="2"/>
</dbReference>
<dbReference type="InterPro" id="IPR000644">
    <property type="entry name" value="CBS_dom"/>
</dbReference>
<dbReference type="Gene3D" id="3.10.580.10">
    <property type="entry name" value="CBS-domain"/>
    <property type="match status" value="1"/>
</dbReference>
<dbReference type="RefSeq" id="WP_167984742.1">
    <property type="nucleotide sequence ID" value="NZ_JAATEJ010000017.1"/>
</dbReference>
<dbReference type="SUPFAM" id="SSF54631">
    <property type="entry name" value="CBS-domain pair"/>
    <property type="match status" value="1"/>
</dbReference>
<dbReference type="Pfam" id="PF04972">
    <property type="entry name" value="BON"/>
    <property type="match status" value="1"/>
</dbReference>
<evidence type="ECO:0000259" key="4">
    <source>
        <dbReference type="PROSITE" id="PS51371"/>
    </source>
</evidence>
<organism evidence="5 6">
    <name type="scientific">Actinacidiphila epipremni</name>
    <dbReference type="NCBI Taxonomy" id="2053013"/>
    <lineage>
        <taxon>Bacteria</taxon>
        <taxon>Bacillati</taxon>
        <taxon>Actinomycetota</taxon>
        <taxon>Actinomycetes</taxon>
        <taxon>Kitasatosporales</taxon>
        <taxon>Streptomycetaceae</taxon>
        <taxon>Actinacidiphila</taxon>
    </lineage>
</organism>
<dbReference type="Gene3D" id="3.30.1340.30">
    <property type="match status" value="1"/>
</dbReference>
<feature type="domain" description="BON" evidence="3">
    <location>
        <begin position="144"/>
        <end position="213"/>
    </location>
</feature>
<dbReference type="InterPro" id="IPR017080">
    <property type="entry name" value="UCP036990_CBS_BON"/>
</dbReference>
<evidence type="ECO:0000313" key="6">
    <source>
        <dbReference type="Proteomes" id="UP000734511"/>
    </source>
</evidence>
<evidence type="ECO:0000256" key="1">
    <source>
        <dbReference type="ARBA" id="ARBA00023122"/>
    </source>
</evidence>
<dbReference type="PIRSF" id="PIRSF036990">
    <property type="entry name" value="UCP036990_CBS_BON"/>
    <property type="match status" value="1"/>
</dbReference>
<dbReference type="PANTHER" id="PTHR43080">
    <property type="entry name" value="CBS DOMAIN-CONTAINING PROTEIN CBSX3, MITOCHONDRIAL"/>
    <property type="match status" value="1"/>
</dbReference>
<dbReference type="PROSITE" id="PS51371">
    <property type="entry name" value="CBS"/>
    <property type="match status" value="2"/>
</dbReference>
<gene>
    <name evidence="5" type="ORF">HCN08_20900</name>
</gene>
<dbReference type="PROSITE" id="PS50914">
    <property type="entry name" value="BON"/>
    <property type="match status" value="1"/>
</dbReference>
<proteinExistence type="predicted"/>
<comment type="caution">
    <text evidence="5">The sequence shown here is derived from an EMBL/GenBank/DDBJ whole genome shotgun (WGS) entry which is preliminary data.</text>
</comment>
<keyword evidence="6" id="KW-1185">Reference proteome</keyword>
<dbReference type="InterPro" id="IPR051257">
    <property type="entry name" value="Diverse_CBS-Domain"/>
</dbReference>
<dbReference type="EMBL" id="JAATEJ010000017">
    <property type="protein sequence ID" value="NJP45846.1"/>
    <property type="molecule type" value="Genomic_DNA"/>
</dbReference>
<feature type="domain" description="CBS" evidence="4">
    <location>
        <begin position="91"/>
        <end position="151"/>
    </location>
</feature>
<dbReference type="InterPro" id="IPR046342">
    <property type="entry name" value="CBS_dom_sf"/>
</dbReference>
<reference evidence="5 6" key="1">
    <citation type="submission" date="2020-03" db="EMBL/GenBank/DDBJ databases">
        <title>WGS of actinomycetes isolated from Thailand.</title>
        <authorList>
            <person name="Thawai C."/>
        </authorList>
    </citation>
    <scope>NUCLEOTIDE SEQUENCE [LARGE SCALE GENOMIC DNA]</scope>
    <source>
        <strain evidence="5 6">PRB2-1</strain>
    </source>
</reference>
<evidence type="ECO:0000259" key="3">
    <source>
        <dbReference type="PROSITE" id="PS50914"/>
    </source>
</evidence>